<dbReference type="Gene3D" id="3.40.50.12580">
    <property type="match status" value="1"/>
</dbReference>
<dbReference type="EMBL" id="CP120576">
    <property type="protein sequence ID" value="WEY85524.1"/>
    <property type="molecule type" value="Genomic_DNA"/>
</dbReference>
<dbReference type="AlphaFoldDB" id="A0A0D1KCH4"/>
<evidence type="ECO:0000313" key="1">
    <source>
        <dbReference type="EMBL" id="KIU06130.1"/>
    </source>
</evidence>
<dbReference type="Proteomes" id="UP001214898">
    <property type="component" value="Chromosome"/>
</dbReference>
<evidence type="ECO:0000313" key="3">
    <source>
        <dbReference type="Proteomes" id="UP000032247"/>
    </source>
</evidence>
<dbReference type="Pfam" id="PF04464">
    <property type="entry name" value="Glyphos_transf"/>
    <property type="match status" value="1"/>
</dbReference>
<dbReference type="Proteomes" id="UP000032247">
    <property type="component" value="Unassembled WGS sequence"/>
</dbReference>
<dbReference type="EMBL" id="JXBC01000013">
    <property type="protein sequence ID" value="KIU06130.1"/>
    <property type="molecule type" value="Genomic_DNA"/>
</dbReference>
<dbReference type="STRING" id="483913.AN935_19180"/>
<evidence type="ECO:0000313" key="2">
    <source>
        <dbReference type="EMBL" id="WEY85524.1"/>
    </source>
</evidence>
<dbReference type="SUPFAM" id="SSF53756">
    <property type="entry name" value="UDP-Glycosyltransferase/glycogen phosphorylase"/>
    <property type="match status" value="1"/>
</dbReference>
<sequence length="474" mass="54464">MSAYLSNYWVLYRKYVELFDKLRYKGIPLGLISNFYQYISPELRVMMEEEPELFGSVDQHIDEGQIQPFFEERIQNIVKTNDKPVKGKVILHFDYLRFSNENYYQFDPEKTAVLARWSLPHYCDLPVISKREIADSCQKGDSKQYLETACSLLAPYDDHPAFGDQAFRDRLFKDIPLFIEAIDTVDALFEQEKISAVIVGTAEDIYSRVLALMCQRKGAVSICLQHGALMGDEAFIPVFTSYQAVFGAYEAEWFIRKGCKPEQILVTGHPRFDQIFNRTPMDMSIFYRKLAFQPTKKIVLIATQPFSEDFYSGVLQGLSDQKQLQIIIKPHPWEIGKNKLDLYHEAAKKHQACRVIKKELELYDLLPYADAAVTQTSTVGLEAMLFQKPVLIGKSSGNRSYPYYESLGDFMFDQPDELAHTLVEVLRSPDVHQKAEEARLAFIAANYPVAESTNALFAELKAKTGVDYRREDTE</sequence>
<dbReference type="PATRIC" id="fig|1423.173.peg.4674"/>
<dbReference type="GO" id="GO:0016020">
    <property type="term" value="C:membrane"/>
    <property type="evidence" value="ECO:0007669"/>
    <property type="project" value="InterPro"/>
</dbReference>
<accession>A0A0D1KCH4</accession>
<gene>
    <name evidence="2" type="primary">spsB</name>
    <name evidence="2" type="ORF">P5633_04865</name>
    <name evidence="1" type="ORF">SC09_contig4orf01162</name>
</gene>
<reference evidence="1 3" key="1">
    <citation type="submission" date="2014-12" db="EMBL/GenBank/DDBJ databases">
        <title>Comparative genome analysis of Bacillus coagulans HM-08, Clostridium butyricum HM-68, Bacillus subtilis HM-66 and Bacillus licheniformis BL-09.</title>
        <authorList>
            <person name="Zhang H."/>
        </authorList>
    </citation>
    <scope>NUCLEOTIDE SEQUENCE [LARGE SCALE GENOMIC DNA]</scope>
    <source>
        <strain evidence="1 3">HM-66</strain>
    </source>
</reference>
<organism evidence="1 3">
    <name type="scientific">Bacillus subtilis</name>
    <dbReference type="NCBI Taxonomy" id="1423"/>
    <lineage>
        <taxon>Bacteria</taxon>
        <taxon>Bacillati</taxon>
        <taxon>Bacillota</taxon>
        <taxon>Bacilli</taxon>
        <taxon>Bacillales</taxon>
        <taxon>Bacillaceae</taxon>
        <taxon>Bacillus</taxon>
    </lineage>
</organism>
<protein>
    <submittedName>
        <fullName evidence="2">CDP-glycerol glycerophosphotransferase family protein</fullName>
    </submittedName>
    <submittedName>
        <fullName evidence="1">Spore coat polysaccharide biosynthesis protein SpsB</fullName>
    </submittedName>
</protein>
<proteinExistence type="predicted"/>
<dbReference type="GO" id="GO:0047355">
    <property type="term" value="F:CDP-glycerol glycerophosphotransferase activity"/>
    <property type="evidence" value="ECO:0007669"/>
    <property type="project" value="InterPro"/>
</dbReference>
<reference evidence="2" key="2">
    <citation type="submission" date="2023-03" db="EMBL/GenBank/DDBJ databases">
        <title>Complete genome sequences of 52 Bacillus and Priestia strains isolated from West-African fermentations and 26 reference strains from the DSMZ collection.</title>
        <authorList>
            <person name="Wiedenbein E.S."/>
            <person name="Canoy T.S."/>
            <person name="Hui Y."/>
            <person name="Parkouda C."/>
            <person name="Dawende C."/>
            <person name="Ametefe E."/>
            <person name="Jespersen L."/>
            <person name="Nielsen D.S."/>
        </authorList>
    </citation>
    <scope>NUCLEOTIDE SEQUENCE</scope>
    <source>
        <strain evidence="2">PRO56</strain>
    </source>
</reference>
<dbReference type="InterPro" id="IPR043148">
    <property type="entry name" value="TagF_C"/>
</dbReference>
<dbReference type="InterPro" id="IPR007554">
    <property type="entry name" value="Glycerophosphate_synth"/>
</dbReference>
<name>A0A0D1KCH4_BACIU</name>